<name>A0A5B6X6I7_9ROSI</name>
<proteinExistence type="predicted"/>
<dbReference type="AlphaFoldDB" id="A0A5B6X6I7"/>
<comment type="caution">
    <text evidence="1">The sequence shown here is derived from an EMBL/GenBank/DDBJ whole genome shotgun (WGS) entry which is preliminary data.</text>
</comment>
<reference evidence="1" key="1">
    <citation type="submission" date="2019-08" db="EMBL/GenBank/DDBJ databases">
        <authorList>
            <person name="Liu F."/>
        </authorList>
    </citation>
    <scope>NUCLEOTIDE SEQUENCE [LARGE SCALE GENOMIC DNA]</scope>
    <source>
        <strain evidence="1">PA1801</strain>
        <tissue evidence="1">Leaf</tissue>
    </source>
</reference>
<keyword evidence="2" id="KW-1185">Reference proteome</keyword>
<dbReference type="OrthoDB" id="688758at2759"/>
<evidence type="ECO:0000313" key="1">
    <source>
        <dbReference type="EMBL" id="KAA3489176.1"/>
    </source>
</evidence>
<dbReference type="EMBL" id="SMMG02000001">
    <property type="protein sequence ID" value="KAA3489176.1"/>
    <property type="molecule type" value="Genomic_DNA"/>
</dbReference>
<sequence length="91" mass="10899">MKRRSVCRSRYLHLKPLIYSQEHLRLQISSSLPSLPLPIFLDFFPFFVLKLLFQQLNPSFAVSDLFRSEANFFDRSSCWKSCRSVVWLWIL</sequence>
<dbReference type="Proteomes" id="UP000325315">
    <property type="component" value="Unassembled WGS sequence"/>
</dbReference>
<evidence type="ECO:0000313" key="2">
    <source>
        <dbReference type="Proteomes" id="UP000325315"/>
    </source>
</evidence>
<gene>
    <name evidence="1" type="ORF">EPI10_032836</name>
</gene>
<accession>A0A5B6X6I7</accession>
<protein>
    <submittedName>
        <fullName evidence="1">Transcription factor TCP2-like</fullName>
    </submittedName>
</protein>
<organism evidence="1 2">
    <name type="scientific">Gossypium australe</name>
    <dbReference type="NCBI Taxonomy" id="47621"/>
    <lineage>
        <taxon>Eukaryota</taxon>
        <taxon>Viridiplantae</taxon>
        <taxon>Streptophyta</taxon>
        <taxon>Embryophyta</taxon>
        <taxon>Tracheophyta</taxon>
        <taxon>Spermatophyta</taxon>
        <taxon>Magnoliopsida</taxon>
        <taxon>eudicotyledons</taxon>
        <taxon>Gunneridae</taxon>
        <taxon>Pentapetalae</taxon>
        <taxon>rosids</taxon>
        <taxon>malvids</taxon>
        <taxon>Malvales</taxon>
        <taxon>Malvaceae</taxon>
        <taxon>Malvoideae</taxon>
        <taxon>Gossypium</taxon>
    </lineage>
</organism>